<dbReference type="EMBL" id="JAICCF010000001">
    <property type="protein sequence ID" value="MBW8683323.1"/>
    <property type="molecule type" value="Genomic_DNA"/>
</dbReference>
<name>A0ABS7G9W3_9BACT</name>
<dbReference type="InterPro" id="IPR025591">
    <property type="entry name" value="RloB"/>
</dbReference>
<keyword evidence="2" id="KW-1185">Reference proteome</keyword>
<gene>
    <name evidence="1" type="ORF">K1Y79_03170</name>
</gene>
<evidence type="ECO:0000313" key="1">
    <source>
        <dbReference type="EMBL" id="MBW8683323.1"/>
    </source>
</evidence>
<organism evidence="1 2">
    <name type="scientific">Chitinophaga rhizophila</name>
    <dbReference type="NCBI Taxonomy" id="2866212"/>
    <lineage>
        <taxon>Bacteria</taxon>
        <taxon>Pseudomonadati</taxon>
        <taxon>Bacteroidota</taxon>
        <taxon>Chitinophagia</taxon>
        <taxon>Chitinophagales</taxon>
        <taxon>Chitinophagaceae</taxon>
        <taxon>Chitinophaga</taxon>
    </lineage>
</organism>
<comment type="caution">
    <text evidence="1">The sequence shown here is derived from an EMBL/GenBank/DDBJ whole genome shotgun (WGS) entry which is preliminary data.</text>
</comment>
<evidence type="ECO:0000313" key="2">
    <source>
        <dbReference type="Proteomes" id="UP000812961"/>
    </source>
</evidence>
<sequence length="250" mass="29194">MAQNPWDIKTNDERPSETINVFIIFCEDAVSEPEYFRSFQTDKLKVNPIGNARWGKLNLYETIKQCLADGLMEFKADAYRIKEGVTDNIWCVYDRDANNKDLDLVTEEKKIPWSVSIQTATETGLNIAWSNDAFELWILLHFEDIEPGKPVHRDYIYQRLTEIFKIIQPRSPELDELTGNPQFYYKYGFKRLKYFADHVLSKMKPLTPVAIERAEKLAAYYQNDIPFHERNPCTMVHLLVKELMANDGVA</sequence>
<proteinExistence type="predicted"/>
<dbReference type="RefSeq" id="WP_220248544.1">
    <property type="nucleotide sequence ID" value="NZ_JAICCF010000001.1"/>
</dbReference>
<protein>
    <submittedName>
        <fullName evidence="1">RloB family protein</fullName>
    </submittedName>
</protein>
<accession>A0ABS7G9W3</accession>
<dbReference type="Proteomes" id="UP000812961">
    <property type="component" value="Unassembled WGS sequence"/>
</dbReference>
<reference evidence="1 2" key="1">
    <citation type="submission" date="2021-08" db="EMBL/GenBank/DDBJ databases">
        <title>The genome sequence of Chitinophaga sp. B61.</title>
        <authorList>
            <person name="Zhang X."/>
        </authorList>
    </citation>
    <scope>NUCLEOTIDE SEQUENCE [LARGE SCALE GENOMIC DNA]</scope>
    <source>
        <strain evidence="1 2">B61</strain>
    </source>
</reference>
<dbReference type="Pfam" id="PF13707">
    <property type="entry name" value="RloB"/>
    <property type="match status" value="1"/>
</dbReference>